<dbReference type="OrthoDB" id="4491390at2759"/>
<evidence type="ECO:0000313" key="4">
    <source>
        <dbReference type="EMBL" id="KOS40701.1"/>
    </source>
</evidence>
<dbReference type="PANTHER" id="PTHR38111">
    <property type="entry name" value="ZN(2)-C6 FUNGAL-TYPE DOMAIN-CONTAINING PROTEIN-RELATED"/>
    <property type="match status" value="1"/>
</dbReference>
<evidence type="ECO:0000313" key="5">
    <source>
        <dbReference type="Proteomes" id="UP000037696"/>
    </source>
</evidence>
<keyword evidence="1" id="KW-0805">Transcription regulation</keyword>
<evidence type="ECO:0008006" key="6">
    <source>
        <dbReference type="Google" id="ProtNLM"/>
    </source>
</evidence>
<dbReference type="InterPro" id="IPR001138">
    <property type="entry name" value="Zn2Cys6_DnaBD"/>
</dbReference>
<dbReference type="GO" id="GO:0000981">
    <property type="term" value="F:DNA-binding transcription factor activity, RNA polymerase II-specific"/>
    <property type="evidence" value="ECO:0007669"/>
    <property type="project" value="InterPro"/>
</dbReference>
<dbReference type="CDD" id="cd00067">
    <property type="entry name" value="GAL4"/>
    <property type="match status" value="1"/>
</dbReference>
<dbReference type="Proteomes" id="UP000037696">
    <property type="component" value="Unassembled WGS sequence"/>
</dbReference>
<keyword evidence="3" id="KW-0539">Nucleus</keyword>
<dbReference type="AlphaFoldDB" id="A0A0M8P4T8"/>
<reference evidence="4 5" key="1">
    <citation type="submission" date="2015-08" db="EMBL/GenBank/DDBJ databases">
        <title>Genome sequencing of Penicillium nordicum.</title>
        <authorList>
            <person name="Nguyen H.D."/>
            <person name="Seifert K.A."/>
        </authorList>
    </citation>
    <scope>NUCLEOTIDE SEQUENCE [LARGE SCALE GENOMIC DNA]</scope>
    <source>
        <strain evidence="4 5">DAOMC 185683</strain>
    </source>
</reference>
<gene>
    <name evidence="4" type="ORF">ACN38_g8430</name>
</gene>
<comment type="caution">
    <text evidence="4">The sequence shown here is derived from an EMBL/GenBank/DDBJ whole genome shotgun (WGS) entry which is preliminary data.</text>
</comment>
<evidence type="ECO:0000256" key="2">
    <source>
        <dbReference type="ARBA" id="ARBA00023163"/>
    </source>
</evidence>
<name>A0A0M8P4T8_9EURO</name>
<dbReference type="EMBL" id="LHQQ01000154">
    <property type="protein sequence ID" value="KOS40701.1"/>
    <property type="molecule type" value="Genomic_DNA"/>
</dbReference>
<evidence type="ECO:0000256" key="3">
    <source>
        <dbReference type="ARBA" id="ARBA00023242"/>
    </source>
</evidence>
<protein>
    <recommendedName>
        <fullName evidence="6">Zn(2)-C6 fungal-type domain-containing protein</fullName>
    </recommendedName>
</protein>
<evidence type="ECO:0000256" key="1">
    <source>
        <dbReference type="ARBA" id="ARBA00023015"/>
    </source>
</evidence>
<proteinExistence type="predicted"/>
<sequence length="500" mass="55294">MTLPFRCDGKRPACSQCVLTGRTCDGYQSDWTFVPQGTSGKQSTARPCQQKVANIKRTVDANSRSSTRRRPKSRQQVEPELLIREESLSLIRPHGRPCMTDVAEFVRNGYLPEILNTLSDSAHKESRICGAWVDVLPQLPCLASDASVLSKATLALATLINSQRRSLSRTCDVESPQSYYDAIHKMRGHIATNGLSLELLPAIMCLTLVELMLPDSASALNMHIHAIRILFQNYGPGTFSSGLLHQLFLGFRPFIIAEALRDRQPTFLATSIWINIPFSINAVTPTQELYSEIAAIPSILQEIDMLGCVSSTENIPASRVLIGSLFEASKRLCAWENALGLNIIPSVTSFSDLQPISIKIPQTSPTPIWFPNIPIANGMTHCWSVRVICLLEIDKILSRLPNCTVILEGLSEEINPISIRAEGDRLAFLICSSMNYLFQNEMKLFGPALALFPTQIAYAWFERHRACNGNSIDFIKGVVAQLVQRGLLSAPRLVLGESSI</sequence>
<accession>A0A0M8P4T8</accession>
<dbReference type="STRING" id="229535.A0A0M8P4T8"/>
<dbReference type="InterPro" id="IPR053178">
    <property type="entry name" value="Osmoadaptation_assoc"/>
</dbReference>
<keyword evidence="5" id="KW-1185">Reference proteome</keyword>
<keyword evidence="2" id="KW-0804">Transcription</keyword>
<dbReference type="PANTHER" id="PTHR38111:SF9">
    <property type="entry name" value="ZN(2)-C6 FUNGAL-TYPE DOMAIN-CONTAINING PROTEIN"/>
    <property type="match status" value="1"/>
</dbReference>
<dbReference type="GO" id="GO:0008270">
    <property type="term" value="F:zinc ion binding"/>
    <property type="evidence" value="ECO:0007669"/>
    <property type="project" value="InterPro"/>
</dbReference>
<organism evidence="4 5">
    <name type="scientific">Penicillium nordicum</name>
    <dbReference type="NCBI Taxonomy" id="229535"/>
    <lineage>
        <taxon>Eukaryota</taxon>
        <taxon>Fungi</taxon>
        <taxon>Dikarya</taxon>
        <taxon>Ascomycota</taxon>
        <taxon>Pezizomycotina</taxon>
        <taxon>Eurotiomycetes</taxon>
        <taxon>Eurotiomycetidae</taxon>
        <taxon>Eurotiales</taxon>
        <taxon>Aspergillaceae</taxon>
        <taxon>Penicillium</taxon>
    </lineage>
</organism>